<dbReference type="EMBL" id="ML143386">
    <property type="protein sequence ID" value="TBU35394.1"/>
    <property type="molecule type" value="Genomic_DNA"/>
</dbReference>
<evidence type="ECO:0000313" key="2">
    <source>
        <dbReference type="EMBL" id="TBU65233.1"/>
    </source>
</evidence>
<dbReference type="Proteomes" id="UP000292082">
    <property type="component" value="Unassembled WGS sequence"/>
</dbReference>
<organism evidence="1">
    <name type="scientific">Dichomitus squalens</name>
    <dbReference type="NCBI Taxonomy" id="114155"/>
    <lineage>
        <taxon>Eukaryota</taxon>
        <taxon>Fungi</taxon>
        <taxon>Dikarya</taxon>
        <taxon>Basidiomycota</taxon>
        <taxon>Agaricomycotina</taxon>
        <taxon>Agaricomycetes</taxon>
        <taxon>Polyporales</taxon>
        <taxon>Polyporaceae</taxon>
        <taxon>Dichomitus</taxon>
    </lineage>
</organism>
<dbReference type="AlphaFoldDB" id="A0A4Q9N452"/>
<proteinExistence type="predicted"/>
<reference evidence="1 3" key="1">
    <citation type="submission" date="2019-01" db="EMBL/GenBank/DDBJ databases">
        <title>Draft genome sequences of three monokaryotic isolates of the white-rot basidiomycete fungus Dichomitus squalens.</title>
        <authorList>
            <consortium name="DOE Joint Genome Institute"/>
            <person name="Lopez S.C."/>
            <person name="Andreopoulos B."/>
            <person name="Pangilinan J."/>
            <person name="Lipzen A."/>
            <person name="Riley R."/>
            <person name="Ahrendt S."/>
            <person name="Ng V."/>
            <person name="Barry K."/>
            <person name="Daum C."/>
            <person name="Grigoriev I.V."/>
            <person name="Hilden K.S."/>
            <person name="Makela M.R."/>
            <person name="de Vries R.P."/>
        </authorList>
    </citation>
    <scope>NUCLEOTIDE SEQUENCE [LARGE SCALE GENOMIC DNA]</scope>
    <source>
        <strain evidence="2 3">CBS 464.89</strain>
        <strain evidence="1">OM18370.1</strain>
    </source>
</reference>
<gene>
    <name evidence="2" type="ORF">BD310DRAFT_835820</name>
    <name evidence="1" type="ORF">BD311DRAFT_707311</name>
</gene>
<evidence type="ECO:0000313" key="3">
    <source>
        <dbReference type="Proteomes" id="UP000292082"/>
    </source>
</evidence>
<accession>A0A4Q9N452</accession>
<sequence length="98" mass="10702">MTVRNPCFDATQQKAWLCSLLSYGPVLMVVVAVPERPARLSSGPVRVFTACMQHMATTVDNSSGATEPVTNGRTSRHITHDCTSRLIICHCSNELLLT</sequence>
<dbReference type="Proteomes" id="UP000292957">
    <property type="component" value="Unassembled WGS sequence"/>
</dbReference>
<dbReference type="EMBL" id="ML145084">
    <property type="protein sequence ID" value="TBU65233.1"/>
    <property type="molecule type" value="Genomic_DNA"/>
</dbReference>
<name>A0A4Q9N452_9APHY</name>
<protein>
    <submittedName>
        <fullName evidence="1">Uncharacterized protein</fullName>
    </submittedName>
</protein>
<keyword evidence="3" id="KW-1185">Reference proteome</keyword>
<evidence type="ECO:0000313" key="1">
    <source>
        <dbReference type="EMBL" id="TBU35394.1"/>
    </source>
</evidence>